<dbReference type="RefSeq" id="WP_163950421.1">
    <property type="nucleotide sequence ID" value="NZ_JAAHBU010000457.1"/>
</dbReference>
<accession>A0A6M0CYZ1</accession>
<protein>
    <submittedName>
        <fullName evidence="2">Uncharacterized protein</fullName>
    </submittedName>
</protein>
<evidence type="ECO:0000313" key="2">
    <source>
        <dbReference type="EMBL" id="NER66408.1"/>
    </source>
</evidence>
<proteinExistence type="predicted"/>
<dbReference type="Proteomes" id="UP000480410">
    <property type="component" value="Unassembled WGS sequence"/>
</dbReference>
<accession>A0A6B3P1V4</accession>
<evidence type="ECO:0000313" key="1">
    <source>
        <dbReference type="EMBL" id="NER60719.1"/>
    </source>
</evidence>
<evidence type="ECO:0000313" key="4">
    <source>
        <dbReference type="Proteomes" id="UP000482634"/>
    </source>
</evidence>
<dbReference type="AlphaFoldDB" id="A0A6B3P1V4"/>
<evidence type="ECO:0000313" key="3">
    <source>
        <dbReference type="Proteomes" id="UP000480410"/>
    </source>
</evidence>
<sequence length="212" mass="22581">MALKLFIDNDVILKLAQYGMLDHLPKLFTRSEKIQVSVLDSARYKLLPKQNPLKLCGTEEAAAQISTLLGLAHKISASNVDLDVLEQLNAVPGIDAGEALLFAAAAADAVSVILTGDKRALIGLSEHHLETIAPSLRCKIITLEALIQGFVELDHSGTQLAIRSNPAVDKALSIVFGVSAAASEESVQAGLNSYVGQVRKFLGEMINNGPPF</sequence>
<gene>
    <name evidence="1" type="ORF">G3435_13425</name>
    <name evidence="2" type="ORF">G3436_24305</name>
</gene>
<organism evidence="2 4">
    <name type="scientific">Pseudomonas brassicae</name>
    <dbReference type="NCBI Taxonomy" id="2708063"/>
    <lineage>
        <taxon>Bacteria</taxon>
        <taxon>Pseudomonadati</taxon>
        <taxon>Pseudomonadota</taxon>
        <taxon>Gammaproteobacteria</taxon>
        <taxon>Pseudomonadales</taxon>
        <taxon>Pseudomonadaceae</taxon>
        <taxon>Pseudomonas</taxon>
    </lineage>
</organism>
<dbReference type="EMBL" id="JAAHBV010000277">
    <property type="protein sequence ID" value="NER60719.1"/>
    <property type="molecule type" value="Genomic_DNA"/>
</dbReference>
<dbReference type="EMBL" id="JAAHBU010000457">
    <property type="protein sequence ID" value="NER66408.1"/>
    <property type="molecule type" value="Genomic_DNA"/>
</dbReference>
<comment type="caution">
    <text evidence="2">The sequence shown here is derived from an EMBL/GenBank/DDBJ whole genome shotgun (WGS) entry which is preliminary data.</text>
</comment>
<keyword evidence="4" id="KW-1185">Reference proteome</keyword>
<name>A0A6B3P1V4_9PSED</name>
<dbReference type="Proteomes" id="UP000482634">
    <property type="component" value="Unassembled WGS sequence"/>
</dbReference>
<reference evidence="3 4" key="1">
    <citation type="submission" date="2020-02" db="EMBL/GenBank/DDBJ databases">
        <title>Broccoli isolated Pseudomonas sp.</title>
        <authorList>
            <person name="Fujikawa T."/>
            <person name="Sawada H."/>
        </authorList>
    </citation>
    <scope>NUCLEOTIDE SEQUENCE [LARGE SCALE GENOMIC DNA]</scope>
    <source>
        <strain evidence="2 4">MAFF212427</strain>
        <strain evidence="1 3">MAFF212428</strain>
    </source>
</reference>